<dbReference type="RefSeq" id="WP_376891972.1">
    <property type="nucleotide sequence ID" value="NZ_JBHULS010000001.1"/>
</dbReference>
<reference evidence="4" key="1">
    <citation type="journal article" date="2019" name="Int. J. Syst. Evol. Microbiol.">
        <title>The Global Catalogue of Microorganisms (GCM) 10K type strain sequencing project: providing services to taxonomists for standard genome sequencing and annotation.</title>
        <authorList>
            <consortium name="The Broad Institute Genomics Platform"/>
            <consortium name="The Broad Institute Genome Sequencing Center for Infectious Disease"/>
            <person name="Wu L."/>
            <person name="Ma J."/>
        </authorList>
    </citation>
    <scope>NUCLEOTIDE SEQUENCE [LARGE SCALE GENOMIC DNA]</scope>
    <source>
        <strain evidence="4">KCTC 42587</strain>
    </source>
</reference>
<proteinExistence type="predicted"/>
<organism evidence="3 4">
    <name type="scientific">Bizionia sediminis</name>
    <dbReference type="NCBI Taxonomy" id="1737064"/>
    <lineage>
        <taxon>Bacteria</taxon>
        <taxon>Pseudomonadati</taxon>
        <taxon>Bacteroidota</taxon>
        <taxon>Flavobacteriia</taxon>
        <taxon>Flavobacteriales</taxon>
        <taxon>Flavobacteriaceae</taxon>
        <taxon>Bizionia</taxon>
    </lineage>
</organism>
<dbReference type="Pfam" id="PF22013">
    <property type="entry name" value="PG_1098_Fer"/>
    <property type="match status" value="1"/>
</dbReference>
<dbReference type="GO" id="GO:0008168">
    <property type="term" value="F:methyltransferase activity"/>
    <property type="evidence" value="ECO:0007669"/>
    <property type="project" value="UniProtKB-KW"/>
</dbReference>
<gene>
    <name evidence="3" type="ORF">ACFSQP_04035</name>
</gene>
<protein>
    <submittedName>
        <fullName evidence="3">Class I SAM-dependent methyltransferase</fullName>
    </submittedName>
</protein>
<sequence length="395" mass="45074">MNQAILHPENQTFIQEYLDKDTSQLIFKKAPNSNVSMAELVAQIEAKKRCKTKLPTWYQTPLIYYPTKLQIEQTSSELTANYKAQLVSGAKLLDATGGFGVDSYYFSKQVKQVVHCEINSQLSELVNYNLKQLQITNIETVAANGLLYLQNQNTHFNWIYLDPSRRNDSKGKVFFLSDCLPNVPEALPILFNYSPNLLIKTAPLLDISAGIKELEHVKEIHVVAVNNDVKELLWVLEKNTNKPVSIITTNLTKTATQRFRFWLKDEANTQAAYSVPRHYLYEPNAAILKSGAFNTIAQAFNCYKLEQHTHLYTHQKLLEFPGRTFSITATHPYTKKNIKALGIKKANISTRNFPESVADIRKKFKIADGGTSYLFFTTNMHQERIVIECKKVTEN</sequence>
<dbReference type="Gene3D" id="3.40.50.150">
    <property type="entry name" value="Vaccinia Virus protein VP39"/>
    <property type="match status" value="1"/>
</dbReference>
<dbReference type="InterPro" id="IPR054168">
    <property type="entry name" value="PG_1098_Fer"/>
</dbReference>
<dbReference type="InterPro" id="IPR029063">
    <property type="entry name" value="SAM-dependent_MTases_sf"/>
</dbReference>
<dbReference type="GO" id="GO:0032259">
    <property type="term" value="P:methylation"/>
    <property type="evidence" value="ECO:0007669"/>
    <property type="project" value="UniProtKB-KW"/>
</dbReference>
<keyword evidence="3" id="KW-0808">Transferase</keyword>
<keyword evidence="3" id="KW-0489">Methyltransferase</keyword>
<comment type="caution">
    <text evidence="3">The sequence shown here is derived from an EMBL/GenBank/DDBJ whole genome shotgun (WGS) entry which is preliminary data.</text>
</comment>
<dbReference type="Pfam" id="PF18096">
    <property type="entry name" value="Thump_like"/>
    <property type="match status" value="1"/>
</dbReference>
<dbReference type="SUPFAM" id="SSF53335">
    <property type="entry name" value="S-adenosyl-L-methionine-dependent methyltransferases"/>
    <property type="match status" value="1"/>
</dbReference>
<dbReference type="Proteomes" id="UP001597472">
    <property type="component" value="Unassembled WGS sequence"/>
</dbReference>
<evidence type="ECO:0000259" key="2">
    <source>
        <dbReference type="Pfam" id="PF22013"/>
    </source>
</evidence>
<feature type="domain" description="THUMP-like" evidence="1">
    <location>
        <begin position="322"/>
        <end position="391"/>
    </location>
</feature>
<name>A0ABW5KQT1_9FLAO</name>
<dbReference type="Gene3D" id="1.10.10.1110">
    <property type="entry name" value="Methyltransferase PG1098, N-terminal domain"/>
    <property type="match status" value="1"/>
</dbReference>
<evidence type="ECO:0000313" key="4">
    <source>
        <dbReference type="Proteomes" id="UP001597472"/>
    </source>
</evidence>
<dbReference type="InterPro" id="IPR041497">
    <property type="entry name" value="Thump-like"/>
</dbReference>
<accession>A0ABW5KQT1</accession>
<evidence type="ECO:0000259" key="1">
    <source>
        <dbReference type="Pfam" id="PF18096"/>
    </source>
</evidence>
<evidence type="ECO:0000313" key="3">
    <source>
        <dbReference type="EMBL" id="MFD2550981.1"/>
    </source>
</evidence>
<feature type="domain" description="PG-1098 ferredoxin-like" evidence="2">
    <location>
        <begin position="279"/>
        <end position="321"/>
    </location>
</feature>
<keyword evidence="4" id="KW-1185">Reference proteome</keyword>
<dbReference type="EMBL" id="JBHULS010000001">
    <property type="protein sequence ID" value="MFD2550981.1"/>
    <property type="molecule type" value="Genomic_DNA"/>
</dbReference>